<dbReference type="eggNOG" id="COG0640">
    <property type="taxonomic scope" value="Bacteria"/>
</dbReference>
<evidence type="ECO:0000259" key="4">
    <source>
        <dbReference type="PROSITE" id="PS50987"/>
    </source>
</evidence>
<dbReference type="EMBL" id="CP003924">
    <property type="protein sequence ID" value="AGS35710.1"/>
    <property type="molecule type" value="Genomic_DNA"/>
</dbReference>
<dbReference type="PANTHER" id="PTHR43132">
    <property type="entry name" value="ARSENICAL RESISTANCE OPERON REPRESSOR ARSR-RELATED"/>
    <property type="match status" value="1"/>
</dbReference>
<dbReference type="PROSITE" id="PS50987">
    <property type="entry name" value="HTH_ARSR_2"/>
    <property type="match status" value="1"/>
</dbReference>
<evidence type="ECO:0000313" key="6">
    <source>
        <dbReference type="Proteomes" id="UP000015388"/>
    </source>
</evidence>
<dbReference type="InterPro" id="IPR011991">
    <property type="entry name" value="ArsR-like_HTH"/>
</dbReference>
<dbReference type="Proteomes" id="UP000015388">
    <property type="component" value="Chromosome"/>
</dbReference>
<dbReference type="Pfam" id="PF12840">
    <property type="entry name" value="HTH_20"/>
    <property type="match status" value="1"/>
</dbReference>
<keyword evidence="6" id="KW-1185">Reference proteome</keyword>
<feature type="domain" description="HTH arsR-type" evidence="4">
    <location>
        <begin position="12"/>
        <end position="109"/>
    </location>
</feature>
<evidence type="ECO:0000256" key="3">
    <source>
        <dbReference type="ARBA" id="ARBA00023163"/>
    </source>
</evidence>
<dbReference type="InterPro" id="IPR051011">
    <property type="entry name" value="Metal_resp_trans_reg"/>
</dbReference>
<dbReference type="SUPFAM" id="SSF46785">
    <property type="entry name" value="Winged helix' DNA-binding domain"/>
    <property type="match status" value="1"/>
</dbReference>
<dbReference type="PANTHER" id="PTHR43132:SF2">
    <property type="entry name" value="ARSENICAL RESISTANCE OPERON REPRESSOR ARSR-RELATED"/>
    <property type="match status" value="1"/>
</dbReference>
<keyword evidence="2" id="KW-0238">DNA-binding</keyword>
<dbReference type="PRINTS" id="PR00778">
    <property type="entry name" value="HTHARSR"/>
</dbReference>
<accession>S5T502</accession>
<dbReference type="HOGENOM" id="CLU_097806_7_1_11"/>
<organism evidence="5 6">
    <name type="scientific">Corynebacterium maris DSM 45190</name>
    <dbReference type="NCBI Taxonomy" id="1224163"/>
    <lineage>
        <taxon>Bacteria</taxon>
        <taxon>Bacillati</taxon>
        <taxon>Actinomycetota</taxon>
        <taxon>Actinomycetes</taxon>
        <taxon>Mycobacteriales</taxon>
        <taxon>Corynebacteriaceae</taxon>
        <taxon>Corynebacterium</taxon>
    </lineage>
</organism>
<sequence>MTDRPSPSIPATLLELAEEWSPLFKLLGDPTRLRLLLAMHYVGPGKASVGELAELTGIRVPTASAALTHMATVGVLAAERQGREVRYSLVDQHAHEVLHYLGATHSTPRDHSH</sequence>
<dbReference type="InterPro" id="IPR001845">
    <property type="entry name" value="HTH_ArsR_DNA-bd_dom"/>
</dbReference>
<dbReference type="GO" id="GO:0003700">
    <property type="term" value="F:DNA-binding transcription factor activity"/>
    <property type="evidence" value="ECO:0007669"/>
    <property type="project" value="InterPro"/>
</dbReference>
<evidence type="ECO:0000256" key="1">
    <source>
        <dbReference type="ARBA" id="ARBA00023015"/>
    </source>
</evidence>
<dbReference type="KEGG" id="cmd:B841_11190"/>
<dbReference type="InterPro" id="IPR036388">
    <property type="entry name" value="WH-like_DNA-bd_sf"/>
</dbReference>
<dbReference type="AlphaFoldDB" id="S5T502"/>
<evidence type="ECO:0000313" key="5">
    <source>
        <dbReference type="EMBL" id="AGS35710.1"/>
    </source>
</evidence>
<dbReference type="RefSeq" id="WP_020935642.1">
    <property type="nucleotide sequence ID" value="NC_021915.1"/>
</dbReference>
<dbReference type="SMART" id="SM00418">
    <property type="entry name" value="HTH_ARSR"/>
    <property type="match status" value="1"/>
</dbReference>
<reference evidence="5 6" key="1">
    <citation type="submission" date="2012-11" db="EMBL/GenBank/DDBJ databases">
        <title>The complete genome sequence of Corynebacterium maris Coryn-1 (=DSM 45190).</title>
        <authorList>
            <person name="Schaffert L."/>
            <person name="Albersmeier A."/>
            <person name="Kalinowski J."/>
            <person name="Ruckert C."/>
        </authorList>
    </citation>
    <scope>NUCLEOTIDE SEQUENCE [LARGE SCALE GENOMIC DNA]</scope>
    <source>
        <strain evidence="6">Coryn-1</strain>
    </source>
</reference>
<dbReference type="PATRIC" id="fig|1224163.3.peg.2257"/>
<dbReference type="CDD" id="cd00090">
    <property type="entry name" value="HTH_ARSR"/>
    <property type="match status" value="1"/>
</dbReference>
<dbReference type="GO" id="GO:0003677">
    <property type="term" value="F:DNA binding"/>
    <property type="evidence" value="ECO:0007669"/>
    <property type="project" value="UniProtKB-KW"/>
</dbReference>
<dbReference type="NCBIfam" id="NF033788">
    <property type="entry name" value="HTH_metalloreg"/>
    <property type="match status" value="1"/>
</dbReference>
<dbReference type="OrthoDB" id="9810923at2"/>
<dbReference type="InterPro" id="IPR036390">
    <property type="entry name" value="WH_DNA-bd_sf"/>
</dbReference>
<protein>
    <submittedName>
        <fullName evidence="5">Mercury resistance operon regulator MerR</fullName>
    </submittedName>
</protein>
<gene>
    <name evidence="5" type="ORF">B841_11190</name>
</gene>
<keyword evidence="1" id="KW-0805">Transcription regulation</keyword>
<name>S5T502_9CORY</name>
<keyword evidence="3" id="KW-0804">Transcription</keyword>
<dbReference type="Gene3D" id="1.10.10.10">
    <property type="entry name" value="Winged helix-like DNA-binding domain superfamily/Winged helix DNA-binding domain"/>
    <property type="match status" value="1"/>
</dbReference>
<evidence type="ECO:0000256" key="2">
    <source>
        <dbReference type="ARBA" id="ARBA00023125"/>
    </source>
</evidence>
<proteinExistence type="predicted"/>